<comment type="caution">
    <text evidence="2">The sequence shown here is derived from an EMBL/GenBank/DDBJ whole genome shotgun (WGS) entry which is preliminary data.</text>
</comment>
<keyword evidence="3" id="KW-1185">Reference proteome</keyword>
<dbReference type="EMBL" id="FCOF02000104">
    <property type="protein sequence ID" value="SAK97601.1"/>
    <property type="molecule type" value="Genomic_DNA"/>
</dbReference>
<name>A0A158DSJ7_9BURK</name>
<protein>
    <submittedName>
        <fullName evidence="2">Uncharacterized protein</fullName>
    </submittedName>
</protein>
<dbReference type="AlphaFoldDB" id="A0A158DSJ7"/>
<evidence type="ECO:0000256" key="1">
    <source>
        <dbReference type="SAM" id="MobiDB-lite"/>
    </source>
</evidence>
<sequence length="236" mass="26811">MGLQRVSKAQQLIALEAHGSSWNDELRRVFEAQCLEFHTARSPQRSLESAIDPYAANVLDHWTDIARYYVRREPLQRDKHPRELRLERVPDAVSGPPVPCEDFSQTASRVSASASASANPISEEIPLAWHRVWADLDRTNALLAYMAALDAQLDASDATTNDGNCERRRRTAGRVDAGQSVPETQRNRSRMPRSAFEQDQKGKIKFRSRFSYRHISRQSYALSFRNHFSLGPFASL</sequence>
<organism evidence="2 3">
    <name type="scientific">Caballeronia catudaia</name>
    <dbReference type="NCBI Taxonomy" id="1777136"/>
    <lineage>
        <taxon>Bacteria</taxon>
        <taxon>Pseudomonadati</taxon>
        <taxon>Pseudomonadota</taxon>
        <taxon>Betaproteobacteria</taxon>
        <taxon>Burkholderiales</taxon>
        <taxon>Burkholderiaceae</taxon>
        <taxon>Caballeronia</taxon>
    </lineage>
</organism>
<feature type="region of interest" description="Disordered" evidence="1">
    <location>
        <begin position="158"/>
        <end position="200"/>
    </location>
</feature>
<reference evidence="2" key="1">
    <citation type="submission" date="2016-01" db="EMBL/GenBank/DDBJ databases">
        <authorList>
            <person name="Peeters C."/>
        </authorList>
    </citation>
    <scope>NUCLEOTIDE SEQUENCE [LARGE SCALE GENOMIC DNA]</scope>
    <source>
        <strain evidence="2">LMG 29318</strain>
    </source>
</reference>
<gene>
    <name evidence="2" type="ORF">AWB75_07133</name>
</gene>
<dbReference type="Proteomes" id="UP000054870">
    <property type="component" value="Unassembled WGS sequence"/>
</dbReference>
<evidence type="ECO:0000313" key="3">
    <source>
        <dbReference type="Proteomes" id="UP000054870"/>
    </source>
</evidence>
<proteinExistence type="predicted"/>
<evidence type="ECO:0000313" key="2">
    <source>
        <dbReference type="EMBL" id="SAK97601.1"/>
    </source>
</evidence>
<accession>A0A158DSJ7</accession>